<dbReference type="InterPro" id="IPR006218">
    <property type="entry name" value="DAHP1/KDSA"/>
</dbReference>
<comment type="similarity">
    <text evidence="3 8">Belongs to the class-I DAHP synthase family.</text>
</comment>
<evidence type="ECO:0000256" key="3">
    <source>
        <dbReference type="ARBA" id="ARBA00007985"/>
    </source>
</evidence>
<dbReference type="PANTHER" id="PTHR21225:SF12">
    <property type="entry name" value="PHOSPHO-2-DEHYDRO-3-DEOXYHEPTONATE ALDOLASE, TYROSINE-INHIBITED"/>
    <property type="match status" value="1"/>
</dbReference>
<dbReference type="NCBIfam" id="NF009396">
    <property type="entry name" value="PRK12756.1"/>
    <property type="match status" value="1"/>
</dbReference>
<dbReference type="STRING" id="44941.A0A397TYW6"/>
<evidence type="ECO:0000256" key="5">
    <source>
        <dbReference type="ARBA" id="ARBA00022679"/>
    </source>
</evidence>
<evidence type="ECO:0000313" key="11">
    <source>
        <dbReference type="Proteomes" id="UP000266673"/>
    </source>
</evidence>
<dbReference type="OrthoDB" id="4699125at2759"/>
<comment type="caution">
    <text evidence="10">The sequence shown here is derived from an EMBL/GenBank/DDBJ whole genome shotgun (WGS) entry which is preliminary data.</text>
</comment>
<evidence type="ECO:0000256" key="6">
    <source>
        <dbReference type="ARBA" id="ARBA00023141"/>
    </source>
</evidence>
<dbReference type="Gene3D" id="3.20.20.70">
    <property type="entry name" value="Aldolase class I"/>
    <property type="match status" value="1"/>
</dbReference>
<keyword evidence="5 8" id="KW-0808">Transferase</keyword>
<dbReference type="GO" id="GO:0003849">
    <property type="term" value="F:3-deoxy-7-phosphoheptulonate synthase activity"/>
    <property type="evidence" value="ECO:0007669"/>
    <property type="project" value="UniProtKB-EC"/>
</dbReference>
<dbReference type="GO" id="GO:0008652">
    <property type="term" value="P:amino acid biosynthetic process"/>
    <property type="evidence" value="ECO:0007669"/>
    <property type="project" value="UniProtKB-KW"/>
</dbReference>
<evidence type="ECO:0000259" key="9">
    <source>
        <dbReference type="Pfam" id="PF00793"/>
    </source>
</evidence>
<sequence>MFVRDGNALNELDDKRIKQIKPLIPPQILMEDLPLTLKAAQTVILGRSSAEAIIKGLDDRLLVIVGPCSVHDVRAAIEYAEKLKAYATEVSNELLIVMRVYFEKPRTTVGWKGLINDPFLNNSFQINKGLRISRNLLMEINELGIPCGSEFLDTITPQYIADLVSWGAIGARTTESQVHRELASGLSCPVGFKNGTDGNIVIAIDAIKSASSKHHFLSVTKQGLSAIVATEGNDSCHIILRGGAKGPNYSAEHVLEAAKKLETARLAPRIMIDCSHGNSQKVFSRQVDVVNDIAEQLKGQSGNNIVGIMLESHLKEGRQDLPVEGPSGLVYGQSITDACISWETTTKVLDVLREAVIARRARSMQNGKRSPTSFNE</sequence>
<dbReference type="EMBL" id="QKWP01003017">
    <property type="protein sequence ID" value="RIB01639.1"/>
    <property type="molecule type" value="Genomic_DNA"/>
</dbReference>
<dbReference type="InterPro" id="IPR006219">
    <property type="entry name" value="DAHP_synth_1"/>
</dbReference>
<comment type="pathway">
    <text evidence="2">Metabolic intermediate biosynthesis; chorismate biosynthesis; chorismate from D-erythrose 4-phosphate and phosphoenolpyruvate: step 1/7.</text>
</comment>
<keyword evidence="6 8" id="KW-0057">Aromatic amino acid biosynthesis</keyword>
<evidence type="ECO:0000256" key="7">
    <source>
        <dbReference type="ARBA" id="ARBA00047508"/>
    </source>
</evidence>
<feature type="domain" description="DAHP synthetase I/KDSA" evidence="9">
    <location>
        <begin position="51"/>
        <end position="348"/>
    </location>
</feature>
<proteinExistence type="inferred from homology"/>
<reference evidence="10 11" key="1">
    <citation type="submission" date="2018-06" db="EMBL/GenBank/DDBJ databases">
        <title>Comparative genomics reveals the genomic features of Rhizophagus irregularis, R. cerebriforme, R. diaphanum and Gigaspora rosea, and their symbiotic lifestyle signature.</title>
        <authorList>
            <person name="Morin E."/>
            <person name="San Clemente H."/>
            <person name="Chen E.C.H."/>
            <person name="De La Providencia I."/>
            <person name="Hainaut M."/>
            <person name="Kuo A."/>
            <person name="Kohler A."/>
            <person name="Murat C."/>
            <person name="Tang N."/>
            <person name="Roy S."/>
            <person name="Loubradou J."/>
            <person name="Henrissat B."/>
            <person name="Grigoriev I.V."/>
            <person name="Corradi N."/>
            <person name="Roux C."/>
            <person name="Martin F.M."/>
        </authorList>
    </citation>
    <scope>NUCLEOTIDE SEQUENCE [LARGE SCALE GENOMIC DNA]</scope>
    <source>
        <strain evidence="10 11">DAOM 194757</strain>
    </source>
</reference>
<gene>
    <name evidence="10" type="ORF">C2G38_2050720</name>
</gene>
<evidence type="ECO:0000313" key="10">
    <source>
        <dbReference type="EMBL" id="RIB01639.1"/>
    </source>
</evidence>
<dbReference type="Proteomes" id="UP000266673">
    <property type="component" value="Unassembled WGS sequence"/>
</dbReference>
<evidence type="ECO:0000256" key="4">
    <source>
        <dbReference type="ARBA" id="ARBA00022605"/>
    </source>
</evidence>
<dbReference type="GO" id="GO:0009073">
    <property type="term" value="P:aromatic amino acid family biosynthetic process"/>
    <property type="evidence" value="ECO:0007669"/>
    <property type="project" value="UniProtKB-KW"/>
</dbReference>
<dbReference type="PANTHER" id="PTHR21225">
    <property type="entry name" value="PHOSPHO-2-DEHYDRO-3-DEOXYHEPTONATE ALDOLASE DAHP SYNTHETASE"/>
    <property type="match status" value="1"/>
</dbReference>
<dbReference type="FunFam" id="3.20.20.70:FF:000005">
    <property type="entry name" value="Phospho-2-dehydro-3-deoxyheptonate aldolase"/>
    <property type="match status" value="1"/>
</dbReference>
<comment type="function">
    <text evidence="1">Stereospecific condensation of phosphoenolpyruvate (PEP) and D-erythrose-4-phosphate (E4P) giving rise to 3-deoxy-D-arabino-heptulosonate-7-phosphate (DAHP).</text>
</comment>
<dbReference type="InterPro" id="IPR013785">
    <property type="entry name" value="Aldolase_TIM"/>
</dbReference>
<comment type="catalytic activity">
    <reaction evidence="7 8">
        <text>D-erythrose 4-phosphate + phosphoenolpyruvate + H2O = 7-phospho-2-dehydro-3-deoxy-D-arabino-heptonate + phosphate</text>
        <dbReference type="Rhea" id="RHEA:14717"/>
        <dbReference type="ChEBI" id="CHEBI:15377"/>
        <dbReference type="ChEBI" id="CHEBI:16897"/>
        <dbReference type="ChEBI" id="CHEBI:43474"/>
        <dbReference type="ChEBI" id="CHEBI:58394"/>
        <dbReference type="ChEBI" id="CHEBI:58702"/>
        <dbReference type="EC" id="2.5.1.54"/>
    </reaction>
</comment>
<dbReference type="PIRSF" id="PIRSF001361">
    <property type="entry name" value="DAHP_synthase"/>
    <property type="match status" value="1"/>
</dbReference>
<dbReference type="EC" id="2.5.1.54" evidence="8"/>
<dbReference type="NCBIfam" id="TIGR00034">
    <property type="entry name" value="aroFGH"/>
    <property type="match status" value="1"/>
</dbReference>
<dbReference type="Pfam" id="PF00793">
    <property type="entry name" value="DAHP_synth_1"/>
    <property type="match status" value="1"/>
</dbReference>
<evidence type="ECO:0000256" key="1">
    <source>
        <dbReference type="ARBA" id="ARBA00003726"/>
    </source>
</evidence>
<organism evidence="10 11">
    <name type="scientific">Gigaspora rosea</name>
    <dbReference type="NCBI Taxonomy" id="44941"/>
    <lineage>
        <taxon>Eukaryota</taxon>
        <taxon>Fungi</taxon>
        <taxon>Fungi incertae sedis</taxon>
        <taxon>Mucoromycota</taxon>
        <taxon>Glomeromycotina</taxon>
        <taxon>Glomeromycetes</taxon>
        <taxon>Diversisporales</taxon>
        <taxon>Gigasporaceae</taxon>
        <taxon>Gigaspora</taxon>
    </lineage>
</organism>
<keyword evidence="11" id="KW-1185">Reference proteome</keyword>
<dbReference type="AlphaFoldDB" id="A0A397TYW6"/>
<evidence type="ECO:0000256" key="8">
    <source>
        <dbReference type="PIRNR" id="PIRNR001361"/>
    </source>
</evidence>
<accession>A0A397TYW6</accession>
<dbReference type="SUPFAM" id="SSF51569">
    <property type="entry name" value="Aldolase"/>
    <property type="match status" value="1"/>
</dbReference>
<dbReference type="NCBIfam" id="NF009395">
    <property type="entry name" value="PRK12755.1"/>
    <property type="match status" value="1"/>
</dbReference>
<name>A0A397TYW6_9GLOM</name>
<evidence type="ECO:0000256" key="2">
    <source>
        <dbReference type="ARBA" id="ARBA00004688"/>
    </source>
</evidence>
<dbReference type="GO" id="GO:0005737">
    <property type="term" value="C:cytoplasm"/>
    <property type="evidence" value="ECO:0007669"/>
    <property type="project" value="TreeGrafter"/>
</dbReference>
<protein>
    <recommendedName>
        <fullName evidence="8">Phospho-2-dehydro-3-deoxyheptonate aldolase</fullName>
        <ecNumber evidence="8">2.5.1.54</ecNumber>
    </recommendedName>
</protein>
<keyword evidence="4 8" id="KW-0028">Amino-acid biosynthesis</keyword>